<name>A0ABD3MLH6_9STRA</name>
<reference evidence="4 5" key="1">
    <citation type="submission" date="2024-10" db="EMBL/GenBank/DDBJ databases">
        <title>Updated reference genomes for cyclostephanoid diatoms.</title>
        <authorList>
            <person name="Roberts W.R."/>
            <person name="Alverson A.J."/>
        </authorList>
    </citation>
    <scope>NUCLEOTIDE SEQUENCE [LARGE SCALE GENOMIC DNA]</scope>
    <source>
        <strain evidence="4 5">AJA010-31</strain>
    </source>
</reference>
<organism evidence="4 5">
    <name type="scientific">Cyclotella atomus</name>
    <dbReference type="NCBI Taxonomy" id="382360"/>
    <lineage>
        <taxon>Eukaryota</taxon>
        <taxon>Sar</taxon>
        <taxon>Stramenopiles</taxon>
        <taxon>Ochrophyta</taxon>
        <taxon>Bacillariophyta</taxon>
        <taxon>Coscinodiscophyceae</taxon>
        <taxon>Thalassiosirophycidae</taxon>
        <taxon>Stephanodiscales</taxon>
        <taxon>Stephanodiscaceae</taxon>
        <taxon>Cyclotella</taxon>
    </lineage>
</organism>
<proteinExistence type="predicted"/>
<dbReference type="InterPro" id="IPR041667">
    <property type="entry name" value="Cupin_8"/>
</dbReference>
<dbReference type="SUPFAM" id="SSF51197">
    <property type="entry name" value="Clavaminate synthase-like"/>
    <property type="match status" value="1"/>
</dbReference>
<dbReference type="SMART" id="SM00558">
    <property type="entry name" value="JmjC"/>
    <property type="match status" value="1"/>
</dbReference>
<keyword evidence="2" id="KW-0812">Transmembrane</keyword>
<keyword evidence="2" id="KW-0472">Membrane</keyword>
<feature type="region of interest" description="Disordered" evidence="1">
    <location>
        <begin position="288"/>
        <end position="316"/>
    </location>
</feature>
<accession>A0ABD3MLH6</accession>
<gene>
    <name evidence="4" type="ORF">ACHAWO_006733</name>
</gene>
<dbReference type="Pfam" id="PF13621">
    <property type="entry name" value="Cupin_8"/>
    <property type="match status" value="1"/>
</dbReference>
<dbReference type="InterPro" id="IPR003347">
    <property type="entry name" value="JmjC_dom"/>
</dbReference>
<feature type="domain" description="JmjC" evidence="3">
    <location>
        <begin position="351"/>
        <end position="495"/>
    </location>
</feature>
<protein>
    <recommendedName>
        <fullName evidence="3">JmjC domain-containing protein</fullName>
    </recommendedName>
</protein>
<feature type="region of interest" description="Disordered" evidence="1">
    <location>
        <begin position="1"/>
        <end position="34"/>
    </location>
</feature>
<evidence type="ECO:0000313" key="5">
    <source>
        <dbReference type="Proteomes" id="UP001530400"/>
    </source>
</evidence>
<dbReference type="PANTHER" id="PTHR12461:SF98">
    <property type="entry name" value="CUPIN-LIKE DOMAIN-CONTAINING PROTEIN"/>
    <property type="match status" value="1"/>
</dbReference>
<dbReference type="PANTHER" id="PTHR12461">
    <property type="entry name" value="HYPOXIA-INDUCIBLE FACTOR 1 ALPHA INHIBITOR-RELATED"/>
    <property type="match status" value="1"/>
</dbReference>
<dbReference type="EMBL" id="JALLPJ020001411">
    <property type="protein sequence ID" value="KAL3764885.1"/>
    <property type="molecule type" value="Genomic_DNA"/>
</dbReference>
<evidence type="ECO:0000259" key="3">
    <source>
        <dbReference type="PROSITE" id="PS51184"/>
    </source>
</evidence>
<keyword evidence="5" id="KW-1185">Reference proteome</keyword>
<dbReference type="AlphaFoldDB" id="A0ABD3MLH6"/>
<dbReference type="Gene3D" id="2.60.120.650">
    <property type="entry name" value="Cupin"/>
    <property type="match status" value="1"/>
</dbReference>
<evidence type="ECO:0000313" key="4">
    <source>
        <dbReference type="EMBL" id="KAL3764885.1"/>
    </source>
</evidence>
<dbReference type="PROSITE" id="PS51184">
    <property type="entry name" value="JMJC"/>
    <property type="match status" value="1"/>
</dbReference>
<sequence>MRDSSDLQRRRPASSRTKSSGGTTTIRRRKRKSDPNRTACVAALAFVAVFAPLGFIANRFIGHADTLDAPLDHRFLQEWKPKLKHTDTTTDDTKSAERETRYHSLYHKKFGTSELGYDVYDCPPTPPPDYPKAWSVPDVLTNWNPKDVTTLPPNHRDVYHSLCIFDYVTQYDIALTYRNAEKPFVIRNDPKVDKVVEKWDDGGDYLHSVLGDEEDHRVERSPVNNFMWYRLRGNKHHQEKDSLGDYVKPLNDETTMTYGEWLEHALEKDGVALGDELLIAKSKEMKDRRLNSENRSLPKEEEDHSTANGQGETEEEKDEKWYYFRLNANIQNGKEGGLDAFVYDELSFFDPRKRMDSEFYIVDPKEVRGINCRFGMRGVIAANHFDMSRNMIAILGGERRYIIAHPSQCKNMALYPRGHPSLRHSSIDWSNPSEWDNDPNFRQAQVTEVIMHAGDVLYLPTSWFHYIINFSLNFQCNARSGTTYENEQAMNECGF</sequence>
<feature type="compositionally biased region" description="Low complexity" evidence="1">
    <location>
        <begin position="14"/>
        <end position="25"/>
    </location>
</feature>
<evidence type="ECO:0000256" key="1">
    <source>
        <dbReference type="SAM" id="MobiDB-lite"/>
    </source>
</evidence>
<feature type="compositionally biased region" description="Basic and acidic residues" evidence="1">
    <location>
        <begin position="288"/>
        <end position="305"/>
    </location>
</feature>
<evidence type="ECO:0000256" key="2">
    <source>
        <dbReference type="SAM" id="Phobius"/>
    </source>
</evidence>
<comment type="caution">
    <text evidence="4">The sequence shown here is derived from an EMBL/GenBank/DDBJ whole genome shotgun (WGS) entry which is preliminary data.</text>
</comment>
<keyword evidence="2" id="KW-1133">Transmembrane helix</keyword>
<dbReference type="Proteomes" id="UP001530400">
    <property type="component" value="Unassembled WGS sequence"/>
</dbReference>
<feature type="transmembrane region" description="Helical" evidence="2">
    <location>
        <begin position="38"/>
        <end position="57"/>
    </location>
</feature>